<dbReference type="Proteomes" id="UP000011559">
    <property type="component" value="Unassembled WGS sequence"/>
</dbReference>
<keyword evidence="2" id="KW-1133">Transmembrane helix</keyword>
<proteinExistence type="predicted"/>
<feature type="domain" description="DUF7319" evidence="3">
    <location>
        <begin position="80"/>
        <end position="281"/>
    </location>
</feature>
<feature type="compositionally biased region" description="Low complexity" evidence="1">
    <location>
        <begin position="28"/>
        <end position="51"/>
    </location>
</feature>
<evidence type="ECO:0000259" key="3">
    <source>
        <dbReference type="Pfam" id="PF24003"/>
    </source>
</evidence>
<comment type="caution">
    <text evidence="4">The sequence shown here is derived from an EMBL/GenBank/DDBJ whole genome shotgun (WGS) entry which is preliminary data.</text>
</comment>
<feature type="transmembrane region" description="Helical" evidence="2">
    <location>
        <begin position="202"/>
        <end position="221"/>
    </location>
</feature>
<keyword evidence="2" id="KW-0472">Membrane</keyword>
<evidence type="ECO:0000313" key="4">
    <source>
        <dbReference type="EMBL" id="ELZ73181.1"/>
    </source>
</evidence>
<dbReference type="InterPro" id="IPR055743">
    <property type="entry name" value="DUF7319"/>
</dbReference>
<dbReference type="Pfam" id="PF24003">
    <property type="entry name" value="DUF7319"/>
    <property type="match status" value="1"/>
</dbReference>
<evidence type="ECO:0000256" key="1">
    <source>
        <dbReference type="SAM" id="MobiDB-lite"/>
    </source>
</evidence>
<keyword evidence="5" id="KW-1185">Reference proteome</keyword>
<protein>
    <recommendedName>
        <fullName evidence="3">DUF7319 domain-containing protein</fullName>
    </recommendedName>
</protein>
<feature type="transmembrane region" description="Helical" evidence="2">
    <location>
        <begin position="227"/>
        <end position="248"/>
    </location>
</feature>
<accession>M0GLR6</accession>
<feature type="region of interest" description="Disordered" evidence="1">
    <location>
        <begin position="1"/>
        <end position="51"/>
    </location>
</feature>
<dbReference type="AlphaFoldDB" id="M0GLR6"/>
<reference evidence="4 5" key="1">
    <citation type="journal article" date="2014" name="PLoS Genet.">
        <title>Phylogenetically driven sequencing of extremely halophilic archaea reveals strategies for static and dynamic osmo-response.</title>
        <authorList>
            <person name="Becker E.A."/>
            <person name="Seitzer P.M."/>
            <person name="Tritt A."/>
            <person name="Larsen D."/>
            <person name="Krusor M."/>
            <person name="Yao A.I."/>
            <person name="Wu D."/>
            <person name="Madern D."/>
            <person name="Eisen J.A."/>
            <person name="Darling A.E."/>
            <person name="Facciotti M.T."/>
        </authorList>
    </citation>
    <scope>NUCLEOTIDE SEQUENCE [LARGE SCALE GENOMIC DNA]</scope>
    <source>
        <strain evidence="5">DSM 18310 / JCM 13924 / TL6</strain>
    </source>
</reference>
<gene>
    <name evidence="4" type="ORF">C457_04441</name>
</gene>
<evidence type="ECO:0000256" key="2">
    <source>
        <dbReference type="SAM" id="Phobius"/>
    </source>
</evidence>
<organism evidence="4 5">
    <name type="scientific">Haloferax prahovense (strain DSM 18310 / JCM 13924 / TL6)</name>
    <dbReference type="NCBI Taxonomy" id="1227461"/>
    <lineage>
        <taxon>Archaea</taxon>
        <taxon>Methanobacteriati</taxon>
        <taxon>Methanobacteriota</taxon>
        <taxon>Stenosarchaea group</taxon>
        <taxon>Halobacteria</taxon>
        <taxon>Halobacteriales</taxon>
        <taxon>Haloferacaceae</taxon>
        <taxon>Haloferax</taxon>
    </lineage>
</organism>
<feature type="compositionally biased region" description="Basic and acidic residues" evidence="1">
    <location>
        <begin position="8"/>
        <end position="20"/>
    </location>
</feature>
<dbReference type="EMBL" id="AOLG01000009">
    <property type="protein sequence ID" value="ELZ73181.1"/>
    <property type="molecule type" value="Genomic_DNA"/>
</dbReference>
<dbReference type="PATRIC" id="fig|1227461.3.peg.901"/>
<keyword evidence="2" id="KW-0812">Transmembrane</keyword>
<sequence>MGGSWPTARDERGSGSEHVYRRGPYSVAMSDSSSAPADDGSSPDADADAAMSDAELAALREEVEAKYDFENFGPADMAKMTPEEWDAAFDPDSWVVGEELLDRVEQELRYRVAIREVFAVLERVTENGEPRILAYSDEGYAVVYPDGSVEGEGTVLRDVKPTVALCSMEDFEVNDAPETVRLPEPEEVAQGTGDFGNRMLQIVAFGQLLGGFALIGAWLVLPDLDSIIAPLAGLGFLVIGFFLFVVVANARLSDRFRAEEYRDRLRVMGLEGGSRPEFVPTFDGDENVASLVEAPERDALSSEG</sequence>
<evidence type="ECO:0000313" key="5">
    <source>
        <dbReference type="Proteomes" id="UP000011559"/>
    </source>
</evidence>
<name>M0GLR6_HALPT</name>